<comment type="caution">
    <text evidence="2">The sequence shown here is derived from an EMBL/GenBank/DDBJ whole genome shotgun (WGS) entry which is preliminary data.</text>
</comment>
<evidence type="ECO:0000313" key="2">
    <source>
        <dbReference type="EMBL" id="MBK1784336.1"/>
    </source>
</evidence>
<evidence type="ECO:0000256" key="1">
    <source>
        <dbReference type="SAM" id="MobiDB-lite"/>
    </source>
</evidence>
<keyword evidence="3" id="KW-1185">Reference proteome</keyword>
<dbReference type="RefSeq" id="WP_200316652.1">
    <property type="nucleotide sequence ID" value="NZ_JAENJH010000002.1"/>
</dbReference>
<organism evidence="2 3">
    <name type="scientific">Prauserella cavernicola</name>
    <dbReference type="NCBI Taxonomy" id="2800127"/>
    <lineage>
        <taxon>Bacteria</taxon>
        <taxon>Bacillati</taxon>
        <taxon>Actinomycetota</taxon>
        <taxon>Actinomycetes</taxon>
        <taxon>Pseudonocardiales</taxon>
        <taxon>Pseudonocardiaceae</taxon>
        <taxon>Prauserella</taxon>
    </lineage>
</organism>
<dbReference type="AlphaFoldDB" id="A0A934QQM3"/>
<evidence type="ECO:0000313" key="3">
    <source>
        <dbReference type="Proteomes" id="UP000635245"/>
    </source>
</evidence>
<name>A0A934QQM3_9PSEU</name>
<dbReference type="Proteomes" id="UP000635245">
    <property type="component" value="Unassembled WGS sequence"/>
</dbReference>
<proteinExistence type="predicted"/>
<accession>A0A934QQM3</accession>
<dbReference type="EMBL" id="JAENJH010000002">
    <property type="protein sequence ID" value="MBK1784336.1"/>
    <property type="molecule type" value="Genomic_DNA"/>
</dbReference>
<feature type="region of interest" description="Disordered" evidence="1">
    <location>
        <begin position="121"/>
        <end position="142"/>
    </location>
</feature>
<sequence length="188" mass="18756">MSSLSPPPSRSHRVPLAAAGLAVLLVIVGMAVLVARTGEPATRTPAHTGGPGLATTAEVAPADARSSAPGPAPVVVRPNADPRITAQRADSGRLGVRGCAESVTEVTAVAADDLHAVRLTWDTPGGGSGSTTMTKGPESSWSASLGPFDESGVVVWQVVATDSHGNAAIGDPLRLIVGDCGARATTLS</sequence>
<reference evidence="2" key="1">
    <citation type="submission" date="2020-12" db="EMBL/GenBank/DDBJ databases">
        <title>Prauserella sp. ASG 168, a novel actinomycete isolated from cave rock.</title>
        <authorList>
            <person name="Suriyachadkun C."/>
        </authorList>
    </citation>
    <scope>NUCLEOTIDE SEQUENCE</scope>
    <source>
        <strain evidence="2">ASG 168</strain>
    </source>
</reference>
<feature type="region of interest" description="Disordered" evidence="1">
    <location>
        <begin position="41"/>
        <end position="78"/>
    </location>
</feature>
<protein>
    <submittedName>
        <fullName evidence="2">Uncharacterized protein</fullName>
    </submittedName>
</protein>
<gene>
    <name evidence="2" type="ORF">JHE00_08340</name>
</gene>